<evidence type="ECO:0000256" key="1">
    <source>
        <dbReference type="ARBA" id="ARBA00006217"/>
    </source>
</evidence>
<keyword evidence="3 8" id="KW-0479">Metal-binding</keyword>
<comment type="function">
    <text evidence="9">Reversible hydration of carbon dioxide.</text>
</comment>
<dbReference type="GO" id="GO:0004089">
    <property type="term" value="F:carbonate dehydratase activity"/>
    <property type="evidence" value="ECO:0007669"/>
    <property type="project" value="UniProtKB-UniRule"/>
</dbReference>
<accession>A0A1C4Y0Z8</accession>
<evidence type="ECO:0000313" key="11">
    <source>
        <dbReference type="Proteomes" id="UP000198797"/>
    </source>
</evidence>
<sequence>MAPITPTQALAELSAGNRRFVAGEPRHPNQGAGHRAAVADGQHPFAVIVGCSDSRLAAEIIFDRGLGDLFVVRTAGHTAGPEVLGSVEYAVTILGTPLVVVLGHDSCGAVQAARDAARTGTQPPGHLYSVVAAVGPSLRRAAQEGVHDIDGIVDIHIAQTVEVLLGNSPVIAAEVAAGRCAVVGMSYRLAAGEVRQVAPAHAPAAEVPTLTATVSGPAGATADAAGVLAGVDAGPVGSAVPATGEPATVAG</sequence>
<dbReference type="PROSITE" id="PS00704">
    <property type="entry name" value="PROK_CO2_ANHYDRASE_1"/>
    <property type="match status" value="1"/>
</dbReference>
<dbReference type="GO" id="GO:0015976">
    <property type="term" value="P:carbon utilization"/>
    <property type="evidence" value="ECO:0007669"/>
    <property type="project" value="InterPro"/>
</dbReference>
<comment type="similarity">
    <text evidence="1 9">Belongs to the beta-class carbonic anhydrase family.</text>
</comment>
<comment type="cofactor">
    <cofactor evidence="8">
        <name>Zn(2+)</name>
        <dbReference type="ChEBI" id="CHEBI:29105"/>
    </cofactor>
    <text evidence="8">Binds 1 zinc ion per subunit.</text>
</comment>
<dbReference type="EC" id="4.2.1.1" evidence="2 9"/>
<evidence type="ECO:0000256" key="5">
    <source>
        <dbReference type="ARBA" id="ARBA00023239"/>
    </source>
</evidence>
<dbReference type="RefSeq" id="WP_091244863.1">
    <property type="nucleotide sequence ID" value="NZ_FMCU01000005.1"/>
</dbReference>
<dbReference type="AlphaFoldDB" id="A0A1C4Y0Z8"/>
<dbReference type="InterPro" id="IPR001765">
    <property type="entry name" value="Carbonic_anhydrase"/>
</dbReference>
<evidence type="ECO:0000256" key="9">
    <source>
        <dbReference type="RuleBase" id="RU003956"/>
    </source>
</evidence>
<dbReference type="STRING" id="121616.GA0070216_105305"/>
<feature type="binding site" evidence="8">
    <location>
        <position position="104"/>
    </location>
    <ligand>
        <name>Zn(2+)</name>
        <dbReference type="ChEBI" id="CHEBI:29105"/>
    </ligand>
</feature>
<evidence type="ECO:0000256" key="7">
    <source>
        <dbReference type="ARBA" id="ARBA00048348"/>
    </source>
</evidence>
<dbReference type="SMART" id="SM00947">
    <property type="entry name" value="Pro_CA"/>
    <property type="match status" value="1"/>
</dbReference>
<comment type="catalytic activity">
    <reaction evidence="7 9">
        <text>hydrogencarbonate + H(+) = CO2 + H2O</text>
        <dbReference type="Rhea" id="RHEA:10748"/>
        <dbReference type="ChEBI" id="CHEBI:15377"/>
        <dbReference type="ChEBI" id="CHEBI:15378"/>
        <dbReference type="ChEBI" id="CHEBI:16526"/>
        <dbReference type="ChEBI" id="CHEBI:17544"/>
        <dbReference type="EC" id="4.2.1.1"/>
    </reaction>
</comment>
<dbReference type="EMBL" id="FMCU01000005">
    <property type="protein sequence ID" value="SCF14399.1"/>
    <property type="molecule type" value="Genomic_DNA"/>
</dbReference>
<evidence type="ECO:0000256" key="2">
    <source>
        <dbReference type="ARBA" id="ARBA00012925"/>
    </source>
</evidence>
<name>A0A1C4Y0Z8_9ACTN</name>
<dbReference type="InterPro" id="IPR015892">
    <property type="entry name" value="Carbonic_anhydrase_CS"/>
</dbReference>
<evidence type="ECO:0000256" key="6">
    <source>
        <dbReference type="ARBA" id="ARBA00024993"/>
    </source>
</evidence>
<dbReference type="PANTHER" id="PTHR11002:SF79">
    <property type="entry name" value="CARBONIC ANHYDRASE 2"/>
    <property type="match status" value="1"/>
</dbReference>
<dbReference type="Proteomes" id="UP000198797">
    <property type="component" value="Unassembled WGS sequence"/>
</dbReference>
<dbReference type="GO" id="GO:0008270">
    <property type="term" value="F:zinc ion binding"/>
    <property type="evidence" value="ECO:0007669"/>
    <property type="project" value="UniProtKB-UniRule"/>
</dbReference>
<organism evidence="10 11">
    <name type="scientific">Micromonospora matsumotoense</name>
    <dbReference type="NCBI Taxonomy" id="121616"/>
    <lineage>
        <taxon>Bacteria</taxon>
        <taxon>Bacillati</taxon>
        <taxon>Actinomycetota</taxon>
        <taxon>Actinomycetes</taxon>
        <taxon>Micromonosporales</taxon>
        <taxon>Micromonosporaceae</taxon>
        <taxon>Micromonospora</taxon>
    </lineage>
</organism>
<evidence type="ECO:0000256" key="4">
    <source>
        <dbReference type="ARBA" id="ARBA00022833"/>
    </source>
</evidence>
<feature type="binding site" evidence="8">
    <location>
        <position position="107"/>
    </location>
    <ligand>
        <name>Zn(2+)</name>
        <dbReference type="ChEBI" id="CHEBI:29105"/>
    </ligand>
</feature>
<dbReference type="PROSITE" id="PS00705">
    <property type="entry name" value="PROK_CO2_ANHYDRASE_2"/>
    <property type="match status" value="1"/>
</dbReference>
<reference evidence="11" key="1">
    <citation type="submission" date="2016-06" db="EMBL/GenBank/DDBJ databases">
        <authorList>
            <person name="Varghese N."/>
            <person name="Submissions Spin"/>
        </authorList>
    </citation>
    <scope>NUCLEOTIDE SEQUENCE [LARGE SCALE GENOMIC DNA]</scope>
    <source>
        <strain evidence="11">DSM 44100</strain>
    </source>
</reference>
<evidence type="ECO:0000256" key="3">
    <source>
        <dbReference type="ARBA" id="ARBA00022723"/>
    </source>
</evidence>
<dbReference type="CDD" id="cd03378">
    <property type="entry name" value="beta_CA_cladeC"/>
    <property type="match status" value="1"/>
</dbReference>
<dbReference type="Pfam" id="PF00484">
    <property type="entry name" value="Pro_CA"/>
    <property type="match status" value="1"/>
</dbReference>
<dbReference type="InterPro" id="IPR036874">
    <property type="entry name" value="Carbonic_anhydrase_sf"/>
</dbReference>
<evidence type="ECO:0000313" key="10">
    <source>
        <dbReference type="EMBL" id="SCF14399.1"/>
    </source>
</evidence>
<keyword evidence="11" id="KW-1185">Reference proteome</keyword>
<keyword evidence="4 8" id="KW-0862">Zinc</keyword>
<gene>
    <name evidence="10" type="ORF">GA0070216_105305</name>
</gene>
<dbReference type="FunFam" id="3.40.1050.10:FF:000006">
    <property type="entry name" value="Carbonic anhydrase"/>
    <property type="match status" value="1"/>
</dbReference>
<evidence type="ECO:0000256" key="8">
    <source>
        <dbReference type="PIRSR" id="PIRSR601765-1"/>
    </source>
</evidence>
<comment type="function">
    <text evidence="6">Catalyzes the reversible hydration of carbon dioxide to form bicarbonate.</text>
</comment>
<dbReference type="PANTHER" id="PTHR11002">
    <property type="entry name" value="CARBONIC ANHYDRASE"/>
    <property type="match status" value="1"/>
</dbReference>
<dbReference type="OrthoDB" id="9797527at2"/>
<dbReference type="SUPFAM" id="SSF53056">
    <property type="entry name" value="beta-carbonic anhydrase, cab"/>
    <property type="match status" value="1"/>
</dbReference>
<proteinExistence type="inferred from homology"/>
<dbReference type="Gene3D" id="3.40.1050.10">
    <property type="entry name" value="Carbonic anhydrase"/>
    <property type="match status" value="1"/>
</dbReference>
<feature type="binding site" evidence="8">
    <location>
        <position position="53"/>
    </location>
    <ligand>
        <name>Zn(2+)</name>
        <dbReference type="ChEBI" id="CHEBI:29105"/>
    </ligand>
</feature>
<feature type="binding site" evidence="8">
    <location>
        <position position="51"/>
    </location>
    <ligand>
        <name>Zn(2+)</name>
        <dbReference type="ChEBI" id="CHEBI:29105"/>
    </ligand>
</feature>
<keyword evidence="5 9" id="KW-0456">Lyase</keyword>
<protein>
    <recommendedName>
        <fullName evidence="2 9">Carbonic anhydrase</fullName>
        <ecNumber evidence="2 9">4.2.1.1</ecNumber>
    </recommendedName>
    <alternativeName>
        <fullName evidence="9">Carbonate dehydratase</fullName>
    </alternativeName>
</protein>